<keyword evidence="5" id="KW-0472">Membrane</keyword>
<sequence>ALEYAKAIRAMTDVLGLASVVTLYQAGNGIYNLFDKVLVLDQGMQIYYGPMSKAQPFMEQLGFICDTGANVADFLTGVTVPTERKIHKDKQLTFPRDATSIRKAYEETKIFEDMKAEYDYPSTQAAKERTELFEKAIQMDKQKGVSRTSPFTVGFLQQVKACVVRQYQIIWGDKVTFCIKQISTIVQAVIAGSLFYDAPDSSPGLFVKSGACFFALLFNTLMSMSEVTESFVGRPVLVKHKSFAFFHPAAFCLAQIAADIPVILVQ</sequence>
<reference evidence="7" key="1">
    <citation type="journal article" date="2020" name="bioRxiv">
        <title>Whole genome comparisons of ergot fungi reveals the divergence and evolution of species within the genus Claviceps are the result of varying mechanisms driving genome evolution and host range expansion.</title>
        <authorList>
            <person name="Wyka S.A."/>
            <person name="Mondo S.J."/>
            <person name="Liu M."/>
            <person name="Dettman J."/>
            <person name="Nalam V."/>
            <person name="Broders K.D."/>
        </authorList>
    </citation>
    <scope>NUCLEOTIDE SEQUENCE</scope>
    <source>
        <strain evidence="7">CCC 602</strain>
    </source>
</reference>
<dbReference type="AlphaFoldDB" id="A0A9P7SVB8"/>
<dbReference type="Proteomes" id="UP000748025">
    <property type="component" value="Unassembled WGS sequence"/>
</dbReference>
<evidence type="ECO:0000256" key="1">
    <source>
        <dbReference type="ARBA" id="ARBA00004141"/>
    </source>
</evidence>
<evidence type="ECO:0000256" key="5">
    <source>
        <dbReference type="ARBA" id="ARBA00023136"/>
    </source>
</evidence>
<evidence type="ECO:0000256" key="3">
    <source>
        <dbReference type="ARBA" id="ARBA00022692"/>
    </source>
</evidence>
<evidence type="ECO:0000313" key="8">
    <source>
        <dbReference type="Proteomes" id="UP000748025"/>
    </source>
</evidence>
<feature type="non-terminal residue" evidence="7">
    <location>
        <position position="266"/>
    </location>
</feature>
<proteinExistence type="predicted"/>
<evidence type="ECO:0000256" key="2">
    <source>
        <dbReference type="ARBA" id="ARBA00022448"/>
    </source>
</evidence>
<dbReference type="GO" id="GO:0140359">
    <property type="term" value="F:ABC-type transporter activity"/>
    <property type="evidence" value="ECO:0007669"/>
    <property type="project" value="InterPro"/>
</dbReference>
<dbReference type="EMBL" id="SRPW01005030">
    <property type="protein sequence ID" value="KAG5979011.1"/>
    <property type="molecule type" value="Genomic_DNA"/>
</dbReference>
<keyword evidence="4" id="KW-1133">Transmembrane helix</keyword>
<feature type="domain" description="ABC-2 type transporter transmembrane" evidence="6">
    <location>
        <begin position="157"/>
        <end position="266"/>
    </location>
</feature>
<evidence type="ECO:0000256" key="4">
    <source>
        <dbReference type="ARBA" id="ARBA00022989"/>
    </source>
</evidence>
<organism evidence="7 8">
    <name type="scientific">Claviceps pusilla</name>
    <dbReference type="NCBI Taxonomy" id="123648"/>
    <lineage>
        <taxon>Eukaryota</taxon>
        <taxon>Fungi</taxon>
        <taxon>Dikarya</taxon>
        <taxon>Ascomycota</taxon>
        <taxon>Pezizomycotina</taxon>
        <taxon>Sordariomycetes</taxon>
        <taxon>Hypocreomycetidae</taxon>
        <taxon>Hypocreales</taxon>
        <taxon>Clavicipitaceae</taxon>
        <taxon>Claviceps</taxon>
    </lineage>
</organism>
<accession>A0A9P7SVB8</accession>
<keyword evidence="8" id="KW-1185">Reference proteome</keyword>
<dbReference type="InterPro" id="IPR013525">
    <property type="entry name" value="ABC2_TM"/>
</dbReference>
<evidence type="ECO:0000313" key="7">
    <source>
        <dbReference type="EMBL" id="KAG5979011.1"/>
    </source>
</evidence>
<comment type="subcellular location">
    <subcellularLocation>
        <location evidence="1">Membrane</location>
        <topology evidence="1">Multi-pass membrane protein</topology>
    </subcellularLocation>
</comment>
<dbReference type="Pfam" id="PF01061">
    <property type="entry name" value="ABC2_membrane"/>
    <property type="match status" value="1"/>
</dbReference>
<evidence type="ECO:0000259" key="6">
    <source>
        <dbReference type="Pfam" id="PF01061"/>
    </source>
</evidence>
<feature type="non-terminal residue" evidence="7">
    <location>
        <position position="1"/>
    </location>
</feature>
<gene>
    <name evidence="7" type="ORF">E4U43_006966</name>
</gene>
<comment type="caution">
    <text evidence="7">The sequence shown here is derived from an EMBL/GenBank/DDBJ whole genome shotgun (WGS) entry which is preliminary data.</text>
</comment>
<protein>
    <recommendedName>
        <fullName evidence="6">ABC-2 type transporter transmembrane domain-containing protein</fullName>
    </recommendedName>
</protein>
<dbReference type="OrthoDB" id="245989at2759"/>
<name>A0A9P7SVB8_9HYPO</name>
<dbReference type="GO" id="GO:0016020">
    <property type="term" value="C:membrane"/>
    <property type="evidence" value="ECO:0007669"/>
    <property type="project" value="UniProtKB-SubCell"/>
</dbReference>
<dbReference type="PANTHER" id="PTHR19241">
    <property type="entry name" value="ATP-BINDING CASSETTE TRANSPORTER"/>
    <property type="match status" value="1"/>
</dbReference>
<keyword evidence="2" id="KW-0813">Transport</keyword>
<keyword evidence="3" id="KW-0812">Transmembrane</keyword>